<protein>
    <recommendedName>
        <fullName evidence="7">MgtC/SapB/SrpB/YhiD N-terminal domain-containing protein</fullName>
    </recommendedName>
</protein>
<proteinExistence type="predicted"/>
<feature type="transmembrane region" description="Helical" evidence="6">
    <location>
        <begin position="88"/>
        <end position="104"/>
    </location>
</feature>
<evidence type="ECO:0000256" key="5">
    <source>
        <dbReference type="ARBA" id="ARBA00023136"/>
    </source>
</evidence>
<dbReference type="Proteomes" id="UP001157974">
    <property type="component" value="Unassembled WGS sequence"/>
</dbReference>
<evidence type="ECO:0000259" key="7">
    <source>
        <dbReference type="Pfam" id="PF02308"/>
    </source>
</evidence>
<keyword evidence="5 6" id="KW-0472">Membrane</keyword>
<feature type="transmembrane region" description="Helical" evidence="6">
    <location>
        <begin position="116"/>
        <end position="136"/>
    </location>
</feature>
<dbReference type="AlphaFoldDB" id="A0AAV8UJK4"/>
<evidence type="ECO:0000256" key="3">
    <source>
        <dbReference type="ARBA" id="ARBA00022692"/>
    </source>
</evidence>
<evidence type="ECO:0000256" key="2">
    <source>
        <dbReference type="ARBA" id="ARBA00022475"/>
    </source>
</evidence>
<keyword evidence="9" id="KW-1185">Reference proteome</keyword>
<feature type="domain" description="MgtC/SapB/SrpB/YhiD N-terminal" evidence="7">
    <location>
        <begin position="92"/>
        <end position="221"/>
    </location>
</feature>
<evidence type="ECO:0000256" key="1">
    <source>
        <dbReference type="ARBA" id="ARBA00004651"/>
    </source>
</evidence>
<feature type="transmembrane region" description="Helical" evidence="6">
    <location>
        <begin position="188"/>
        <end position="217"/>
    </location>
</feature>
<gene>
    <name evidence="8" type="ORF">NDN08_007087</name>
</gene>
<name>A0AAV8UJK4_9RHOD</name>
<dbReference type="Pfam" id="PF02308">
    <property type="entry name" value="MgtC"/>
    <property type="match status" value="1"/>
</dbReference>
<keyword evidence="4 6" id="KW-1133">Transmembrane helix</keyword>
<dbReference type="InterPro" id="IPR049177">
    <property type="entry name" value="MgtC_SapB_SrpB_YhiD_N"/>
</dbReference>
<dbReference type="PRINTS" id="PR01837">
    <property type="entry name" value="MGTCSAPBPROT"/>
</dbReference>
<dbReference type="PANTHER" id="PTHR33778:SF1">
    <property type="entry name" value="MAGNESIUM TRANSPORTER YHID-RELATED"/>
    <property type="match status" value="1"/>
</dbReference>
<evidence type="ECO:0000313" key="8">
    <source>
        <dbReference type="EMBL" id="KAJ8901238.1"/>
    </source>
</evidence>
<accession>A0AAV8UJK4</accession>
<evidence type="ECO:0000256" key="6">
    <source>
        <dbReference type="SAM" id="Phobius"/>
    </source>
</evidence>
<dbReference type="InterPro" id="IPR003416">
    <property type="entry name" value="MgtC/SapB/SrpB/YhiD_fam"/>
</dbReference>
<evidence type="ECO:0000313" key="9">
    <source>
        <dbReference type="Proteomes" id="UP001157974"/>
    </source>
</evidence>
<keyword evidence="2" id="KW-1003">Cell membrane</keyword>
<evidence type="ECO:0000256" key="4">
    <source>
        <dbReference type="ARBA" id="ARBA00022989"/>
    </source>
</evidence>
<organism evidence="8 9">
    <name type="scientific">Rhodosorus marinus</name>
    <dbReference type="NCBI Taxonomy" id="101924"/>
    <lineage>
        <taxon>Eukaryota</taxon>
        <taxon>Rhodophyta</taxon>
        <taxon>Stylonematophyceae</taxon>
        <taxon>Stylonematales</taxon>
        <taxon>Stylonemataceae</taxon>
        <taxon>Rhodosorus</taxon>
    </lineage>
</organism>
<keyword evidence="3 6" id="KW-0812">Transmembrane</keyword>
<dbReference type="EMBL" id="JAMWBK010000011">
    <property type="protein sequence ID" value="KAJ8901238.1"/>
    <property type="molecule type" value="Genomic_DNA"/>
</dbReference>
<dbReference type="GO" id="GO:0005886">
    <property type="term" value="C:plasma membrane"/>
    <property type="evidence" value="ECO:0007669"/>
    <property type="project" value="UniProtKB-SubCell"/>
</dbReference>
<feature type="transmembrane region" description="Helical" evidence="6">
    <location>
        <begin position="23"/>
        <end position="42"/>
    </location>
</feature>
<comment type="caution">
    <text evidence="8">The sequence shown here is derived from an EMBL/GenBank/DDBJ whole genome shotgun (WGS) entry which is preliminary data.</text>
</comment>
<reference evidence="8 9" key="1">
    <citation type="journal article" date="2023" name="Nat. Commun.">
        <title>Origin of minicircular mitochondrial genomes in red algae.</title>
        <authorList>
            <person name="Lee Y."/>
            <person name="Cho C.H."/>
            <person name="Lee Y.M."/>
            <person name="Park S.I."/>
            <person name="Yang J.H."/>
            <person name="West J.A."/>
            <person name="Bhattacharya D."/>
            <person name="Yoon H.S."/>
        </authorList>
    </citation>
    <scope>NUCLEOTIDE SEQUENCE [LARGE SCALE GENOMIC DNA]</scope>
    <source>
        <strain evidence="8 9">CCMP1338</strain>
        <tissue evidence="8">Whole cell</tissue>
    </source>
</reference>
<comment type="subcellular location">
    <subcellularLocation>
        <location evidence="1">Cell membrane</location>
        <topology evidence="1">Multi-pass membrane protein</topology>
    </subcellularLocation>
</comment>
<sequence>MNFIQRLWDRFKSNFRHNPDKDALIYLSVVAVAVGVSLVCILEPVLVPECDRPSPTFFPFKNLKYDDSPCRRLRYGVLLWLTPMDADIGRRMLVAIVLAALIGYERRSPERAAGVRTMSVTSLGACCFTISSIFAFESGTMHWDASRVTAAIPSGVGFLGSAIIWKGMVGNGDDKHHEVSGISTAASVWISASIGVAAGGALFYTALFTSLCVILILRFGPMTEDERESAKVETAQFVKTETSPLLDRMDKLAVEDSRITRSTISISSHT</sequence>
<dbReference type="PANTHER" id="PTHR33778">
    <property type="entry name" value="PROTEIN MGTC"/>
    <property type="match status" value="1"/>
</dbReference>